<feature type="domain" description="Glycosyl hydrolase family 98 putative carbohydrate-binding module" evidence="1">
    <location>
        <begin position="12"/>
        <end position="85"/>
    </location>
</feature>
<evidence type="ECO:0000313" key="3">
    <source>
        <dbReference type="Proteomes" id="UP000013520"/>
    </source>
</evidence>
<evidence type="ECO:0000259" key="1">
    <source>
        <dbReference type="Pfam" id="PF08305"/>
    </source>
</evidence>
<dbReference type="SUPFAM" id="SSF49785">
    <property type="entry name" value="Galactose-binding domain-like"/>
    <property type="match status" value="1"/>
</dbReference>
<dbReference type="RefSeq" id="WP_006521129.1">
    <property type="nucleotide sequence ID" value="NC_021184.1"/>
</dbReference>
<dbReference type="OrthoDB" id="27818at186807"/>
<proteinExistence type="predicted"/>
<dbReference type="Gene3D" id="2.60.120.1060">
    <property type="entry name" value="NPCBM/NEW2 domain"/>
    <property type="match status" value="1"/>
</dbReference>
<sequence>MVFYLAGKKGWSKGDITFKIGGKNIKEISGSIALDDANPAGAKPVQIRITMDKKTVWEGTIDKGKNPVPVSIKPTATSSDLVVQIDNISETRIDFIDFVAQY</sequence>
<evidence type="ECO:0000313" key="2">
    <source>
        <dbReference type="EMBL" id="AGL00475.1"/>
    </source>
</evidence>
<reference evidence="2 3" key="1">
    <citation type="submission" date="2012-01" db="EMBL/GenBank/DDBJ databases">
        <title>Complete sequence of Desulfotomaculum gibsoniae DSM 7213.</title>
        <authorList>
            <consortium name="US DOE Joint Genome Institute"/>
            <person name="Lucas S."/>
            <person name="Han J."/>
            <person name="Lapidus A."/>
            <person name="Cheng J.-F."/>
            <person name="Goodwin L."/>
            <person name="Pitluck S."/>
            <person name="Peters L."/>
            <person name="Ovchinnikova G."/>
            <person name="Teshima H."/>
            <person name="Detter J.C."/>
            <person name="Han C."/>
            <person name="Tapia R."/>
            <person name="Land M."/>
            <person name="Hauser L."/>
            <person name="Kyrpides N."/>
            <person name="Ivanova N."/>
            <person name="Pagani I."/>
            <person name="Parshina S."/>
            <person name="Plugge C."/>
            <person name="Muyzer G."/>
            <person name="Kuever J."/>
            <person name="Ivanova A."/>
            <person name="Nazina T."/>
            <person name="Klenk H.-P."/>
            <person name="Brambilla E."/>
            <person name="Spring S."/>
            <person name="Stams A.F."/>
            <person name="Woyke T."/>
        </authorList>
    </citation>
    <scope>NUCLEOTIDE SEQUENCE [LARGE SCALE GENOMIC DNA]</scope>
    <source>
        <strain evidence="2 3">DSM 7213</strain>
    </source>
</reference>
<dbReference type="InterPro" id="IPR013222">
    <property type="entry name" value="Glyco_hyd_98_carb-bd"/>
</dbReference>
<dbReference type="InterPro" id="IPR008979">
    <property type="entry name" value="Galactose-bd-like_sf"/>
</dbReference>
<keyword evidence="3" id="KW-1185">Reference proteome</keyword>
<accession>R4KIW5</accession>
<dbReference type="InterPro" id="IPR038637">
    <property type="entry name" value="NPCBM_sf"/>
</dbReference>
<dbReference type="AlphaFoldDB" id="R4KIW5"/>
<gene>
    <name evidence="2" type="ORF">Desgi_0929</name>
</gene>
<dbReference type="Proteomes" id="UP000013520">
    <property type="component" value="Chromosome"/>
</dbReference>
<dbReference type="Pfam" id="PF08305">
    <property type="entry name" value="NPCBM"/>
    <property type="match status" value="1"/>
</dbReference>
<dbReference type="EMBL" id="CP003273">
    <property type="protein sequence ID" value="AGL00475.1"/>
    <property type="molecule type" value="Genomic_DNA"/>
</dbReference>
<name>R4KIW5_9FIRM</name>
<dbReference type="KEGG" id="dgi:Desgi_0929"/>
<dbReference type="HOGENOM" id="CLU_2272830_0_0_9"/>
<protein>
    <submittedName>
        <fullName evidence="2">Putative carbohydrate binding protein</fullName>
    </submittedName>
</protein>
<organism evidence="2 3">
    <name type="scientific">Desulfoscipio gibsoniae DSM 7213</name>
    <dbReference type="NCBI Taxonomy" id="767817"/>
    <lineage>
        <taxon>Bacteria</taxon>
        <taxon>Bacillati</taxon>
        <taxon>Bacillota</taxon>
        <taxon>Clostridia</taxon>
        <taxon>Eubacteriales</taxon>
        <taxon>Desulfallaceae</taxon>
        <taxon>Desulfoscipio</taxon>
    </lineage>
</organism>